<organism evidence="1 2">
    <name type="scientific">Ktedonobacter racemifer DSM 44963</name>
    <dbReference type="NCBI Taxonomy" id="485913"/>
    <lineage>
        <taxon>Bacteria</taxon>
        <taxon>Bacillati</taxon>
        <taxon>Chloroflexota</taxon>
        <taxon>Ktedonobacteria</taxon>
        <taxon>Ktedonobacterales</taxon>
        <taxon>Ktedonobacteraceae</taxon>
        <taxon>Ktedonobacter</taxon>
    </lineage>
</organism>
<dbReference type="EMBL" id="ADVG01000004">
    <property type="protein sequence ID" value="EFH82243.1"/>
    <property type="molecule type" value="Genomic_DNA"/>
</dbReference>
<evidence type="ECO:0000313" key="2">
    <source>
        <dbReference type="Proteomes" id="UP000004508"/>
    </source>
</evidence>
<evidence type="ECO:0000313" key="1">
    <source>
        <dbReference type="EMBL" id="EFH82243.1"/>
    </source>
</evidence>
<gene>
    <name evidence="1" type="ORF">Krac_3033</name>
</gene>
<accession>D6U0A3</accession>
<reference evidence="1 2" key="1">
    <citation type="journal article" date="2011" name="Stand. Genomic Sci.">
        <title>Non-contiguous finished genome sequence and contextual data of the filamentous soil bacterium Ktedonobacter racemifer type strain (SOSP1-21).</title>
        <authorList>
            <person name="Chang Y.J."/>
            <person name="Land M."/>
            <person name="Hauser L."/>
            <person name="Chertkov O."/>
            <person name="Del Rio T.G."/>
            <person name="Nolan M."/>
            <person name="Copeland A."/>
            <person name="Tice H."/>
            <person name="Cheng J.F."/>
            <person name="Lucas S."/>
            <person name="Han C."/>
            <person name="Goodwin L."/>
            <person name="Pitluck S."/>
            <person name="Ivanova N."/>
            <person name="Ovchinikova G."/>
            <person name="Pati A."/>
            <person name="Chen A."/>
            <person name="Palaniappan K."/>
            <person name="Mavromatis K."/>
            <person name="Liolios K."/>
            <person name="Brettin T."/>
            <person name="Fiebig A."/>
            <person name="Rohde M."/>
            <person name="Abt B."/>
            <person name="Goker M."/>
            <person name="Detter J.C."/>
            <person name="Woyke T."/>
            <person name="Bristow J."/>
            <person name="Eisen J.A."/>
            <person name="Markowitz V."/>
            <person name="Hugenholtz P."/>
            <person name="Kyrpides N.C."/>
            <person name="Klenk H.P."/>
            <person name="Lapidus A."/>
        </authorList>
    </citation>
    <scope>NUCLEOTIDE SEQUENCE [LARGE SCALE GENOMIC DNA]</scope>
    <source>
        <strain evidence="2">DSM 44963</strain>
    </source>
</reference>
<sequence length="117" mass="13212">MKARIWRRKSSNEVKLPCLSYLRPRIQCFSTFADIALVVQEVWPCTTSRPCWMSRSTPFPFSAHLASNVLLLIPAVILVQIDVIRPQALETGVNHPAWYCSSLTFSIQSTVLPSSFS</sequence>
<dbReference type="InParanoid" id="D6U0A3"/>
<dbReference type="AlphaFoldDB" id="D6U0A3"/>
<keyword evidence="2" id="KW-1185">Reference proteome</keyword>
<proteinExistence type="predicted"/>
<dbReference type="Proteomes" id="UP000004508">
    <property type="component" value="Unassembled WGS sequence"/>
</dbReference>
<name>D6U0A3_KTERA</name>
<protein>
    <submittedName>
        <fullName evidence="1">Uncharacterized protein</fullName>
    </submittedName>
</protein>
<comment type="caution">
    <text evidence="1">The sequence shown here is derived from an EMBL/GenBank/DDBJ whole genome shotgun (WGS) entry which is preliminary data.</text>
</comment>